<gene>
    <name evidence="2" type="ORF">SeLEV6574_g00476</name>
</gene>
<organism evidence="2 3">
    <name type="scientific">Synchytrium endobioticum</name>
    <dbReference type="NCBI Taxonomy" id="286115"/>
    <lineage>
        <taxon>Eukaryota</taxon>
        <taxon>Fungi</taxon>
        <taxon>Fungi incertae sedis</taxon>
        <taxon>Chytridiomycota</taxon>
        <taxon>Chytridiomycota incertae sedis</taxon>
        <taxon>Chytridiomycetes</taxon>
        <taxon>Synchytriales</taxon>
        <taxon>Synchytriaceae</taxon>
        <taxon>Synchytrium</taxon>
    </lineage>
</organism>
<name>A0A507DHS8_9FUNG</name>
<comment type="caution">
    <text evidence="2">The sequence shown here is derived from an EMBL/GenBank/DDBJ whole genome shotgun (WGS) entry which is preliminary data.</text>
</comment>
<dbReference type="AlphaFoldDB" id="A0A507DHS8"/>
<feature type="region of interest" description="Disordered" evidence="1">
    <location>
        <begin position="1"/>
        <end position="23"/>
    </location>
</feature>
<reference evidence="2 3" key="1">
    <citation type="journal article" date="2019" name="Sci. Rep.">
        <title>Comparative genomics of chytrid fungi reveal insights into the obligate biotrophic and pathogenic lifestyle of Synchytrium endobioticum.</title>
        <authorList>
            <person name="van de Vossenberg B.T.L.H."/>
            <person name="Warris S."/>
            <person name="Nguyen H.D.T."/>
            <person name="van Gent-Pelzer M.P.E."/>
            <person name="Joly D.L."/>
            <person name="van de Geest H.C."/>
            <person name="Bonants P.J.M."/>
            <person name="Smith D.S."/>
            <person name="Levesque C.A."/>
            <person name="van der Lee T.A.J."/>
        </authorList>
    </citation>
    <scope>NUCLEOTIDE SEQUENCE [LARGE SCALE GENOMIC DNA]</scope>
    <source>
        <strain evidence="2 3">LEV6574</strain>
    </source>
</reference>
<protein>
    <submittedName>
        <fullName evidence="2">Uncharacterized protein</fullName>
    </submittedName>
</protein>
<evidence type="ECO:0000313" key="3">
    <source>
        <dbReference type="Proteomes" id="UP000320475"/>
    </source>
</evidence>
<evidence type="ECO:0000313" key="2">
    <source>
        <dbReference type="EMBL" id="TPX51096.1"/>
    </source>
</evidence>
<dbReference type="EMBL" id="QEAM01000008">
    <property type="protein sequence ID" value="TPX51096.1"/>
    <property type="molecule type" value="Genomic_DNA"/>
</dbReference>
<dbReference type="Proteomes" id="UP000320475">
    <property type="component" value="Unassembled WGS sequence"/>
</dbReference>
<sequence length="222" mass="25540">MRLFQLDEGDSVDPPDPSKTLERRRRGLSRIACHDHPLKNFLQEGATEKYASEKAATWRANPLSAVVTRMNTRVVLPNVFHDNSLLTTHQDIWVTKCLTEPERLYGNWLEADKPEAISEAERDCTKSDDKTWAAFLERFVISYDIARTYYSSRKYKRKRWDADKANRRKLDKVLEGIFNMVDESMGQKLSGGKKVIVGIWTATFRTGVFTPQPQKQLRVGGC</sequence>
<evidence type="ECO:0000256" key="1">
    <source>
        <dbReference type="SAM" id="MobiDB-lite"/>
    </source>
</evidence>
<accession>A0A507DHS8</accession>
<proteinExistence type="predicted"/>
<dbReference type="VEuPathDB" id="FungiDB:SeMB42_g01021"/>